<dbReference type="Gene3D" id="3.30.70.1060">
    <property type="entry name" value="Dimeric alpha+beta barrel"/>
    <property type="match status" value="1"/>
</dbReference>
<dbReference type="PANTHER" id="PTHR35174">
    <property type="entry name" value="BLL7171 PROTEIN-RELATED"/>
    <property type="match status" value="1"/>
</dbReference>
<dbReference type="EMBL" id="QYAD01000002">
    <property type="protein sequence ID" value="MBL3689542.1"/>
    <property type="molecule type" value="Genomic_DNA"/>
</dbReference>
<comment type="caution">
    <text evidence="3">The sequence shown here is derived from an EMBL/GenBank/DDBJ whole genome shotgun (WGS) entry which is preliminary data.</text>
</comment>
<name>A0ABS1SN02_9MICO</name>
<feature type="domain" description="YCII-related" evidence="2">
    <location>
        <begin position="1"/>
        <end position="116"/>
    </location>
</feature>
<dbReference type="Proteomes" id="UP001646141">
    <property type="component" value="Unassembled WGS sequence"/>
</dbReference>
<evidence type="ECO:0000313" key="4">
    <source>
        <dbReference type="Proteomes" id="UP001646141"/>
    </source>
</evidence>
<evidence type="ECO:0000259" key="2">
    <source>
        <dbReference type="Pfam" id="PF03795"/>
    </source>
</evidence>
<dbReference type="Pfam" id="PF03795">
    <property type="entry name" value="YCII"/>
    <property type="match status" value="1"/>
</dbReference>
<dbReference type="RefSeq" id="WP_202381572.1">
    <property type="nucleotide sequence ID" value="NZ_BAAAMA010000002.1"/>
</dbReference>
<dbReference type="PANTHER" id="PTHR35174:SF3">
    <property type="entry name" value="BLL7171 PROTEIN"/>
    <property type="match status" value="1"/>
</dbReference>
<comment type="similarity">
    <text evidence="1">Belongs to the YciI family.</text>
</comment>
<dbReference type="InterPro" id="IPR005545">
    <property type="entry name" value="YCII"/>
</dbReference>
<evidence type="ECO:0000256" key="1">
    <source>
        <dbReference type="ARBA" id="ARBA00007689"/>
    </source>
</evidence>
<dbReference type="SUPFAM" id="SSF54909">
    <property type="entry name" value="Dimeric alpha+beta barrel"/>
    <property type="match status" value="1"/>
</dbReference>
<reference evidence="3 4" key="1">
    <citation type="submission" date="2018-09" db="EMBL/GenBank/DDBJ databases">
        <title>Comparative genomics of Leucobacter spp.</title>
        <authorList>
            <person name="Reis A.C."/>
            <person name="Kolvenbach B.A."/>
            <person name="Corvini P.F.X."/>
            <person name="Nunes O.C."/>
        </authorList>
    </citation>
    <scope>NUCLEOTIDE SEQUENCE [LARGE SCALE GENOMIC DNA]</scope>
    <source>
        <strain evidence="3 4">L-1</strain>
    </source>
</reference>
<gene>
    <name evidence="3" type="ORF">D3226_06165</name>
</gene>
<protein>
    <submittedName>
        <fullName evidence="3">YciI family protein</fullName>
    </submittedName>
</protein>
<sequence>MKYLLIFAADEAAFAEPGSAAAEEEMQRFVTLTEELEAAGALLGGEELKSVTTATTVRIRAGETLITDGPFADTKEAIGGYFVIEVETLDEAIAWARKVPVAEYGAIEIRPVQEWE</sequence>
<proteinExistence type="inferred from homology"/>
<dbReference type="InterPro" id="IPR011008">
    <property type="entry name" value="Dimeric_a/b-barrel"/>
</dbReference>
<evidence type="ECO:0000313" key="3">
    <source>
        <dbReference type="EMBL" id="MBL3689542.1"/>
    </source>
</evidence>
<keyword evidence="4" id="KW-1185">Reference proteome</keyword>
<accession>A0ABS1SN02</accession>
<organism evidence="3 4">
    <name type="scientific">Leucobacter chromiireducens subsp. chromiireducens</name>
    <dbReference type="NCBI Taxonomy" id="660067"/>
    <lineage>
        <taxon>Bacteria</taxon>
        <taxon>Bacillati</taxon>
        <taxon>Actinomycetota</taxon>
        <taxon>Actinomycetes</taxon>
        <taxon>Micrococcales</taxon>
        <taxon>Microbacteriaceae</taxon>
        <taxon>Leucobacter</taxon>
    </lineage>
</organism>